<gene>
    <name evidence="6" type="ORF">E4J94_17390</name>
</gene>
<comment type="caution">
    <text evidence="6">The sequence shown here is derived from an EMBL/GenBank/DDBJ whole genome shotgun (WGS) entry which is preliminary data.</text>
</comment>
<accession>A0A4Z1BA66</accession>
<evidence type="ECO:0000259" key="4">
    <source>
        <dbReference type="Pfam" id="PF13102"/>
    </source>
</evidence>
<evidence type="ECO:0000259" key="3">
    <source>
        <dbReference type="Pfam" id="PF00589"/>
    </source>
</evidence>
<keyword evidence="7" id="KW-1185">Reference proteome</keyword>
<keyword evidence="2" id="KW-0233">DNA recombination</keyword>
<dbReference type="GO" id="GO:0015074">
    <property type="term" value="P:DNA integration"/>
    <property type="evidence" value="ECO:0007669"/>
    <property type="project" value="InterPro"/>
</dbReference>
<dbReference type="GO" id="GO:0003677">
    <property type="term" value="F:DNA binding"/>
    <property type="evidence" value="ECO:0007669"/>
    <property type="project" value="UniProtKB-KW"/>
</dbReference>
<dbReference type="OrthoDB" id="1493636at2"/>
<evidence type="ECO:0000259" key="5">
    <source>
        <dbReference type="Pfam" id="PF17293"/>
    </source>
</evidence>
<dbReference type="InterPro" id="IPR011010">
    <property type="entry name" value="DNA_brk_join_enz"/>
</dbReference>
<evidence type="ECO:0000313" key="7">
    <source>
        <dbReference type="Proteomes" id="UP000297998"/>
    </source>
</evidence>
<evidence type="ECO:0000313" key="6">
    <source>
        <dbReference type="EMBL" id="TGN21452.1"/>
    </source>
</evidence>
<dbReference type="Gene3D" id="1.10.150.130">
    <property type="match status" value="1"/>
</dbReference>
<dbReference type="SUPFAM" id="SSF56349">
    <property type="entry name" value="DNA breaking-rejoining enzymes"/>
    <property type="match status" value="1"/>
</dbReference>
<evidence type="ECO:0000256" key="1">
    <source>
        <dbReference type="ARBA" id="ARBA00023125"/>
    </source>
</evidence>
<dbReference type="InterPro" id="IPR025269">
    <property type="entry name" value="SAM-like_dom"/>
</dbReference>
<dbReference type="Pfam" id="PF17293">
    <property type="entry name" value="Arm-DNA-bind_5"/>
    <property type="match status" value="1"/>
</dbReference>
<dbReference type="InterPro" id="IPR002104">
    <property type="entry name" value="Integrase_catalytic"/>
</dbReference>
<organism evidence="6 7">
    <name type="scientific">Empedobacter tilapiae</name>
    <dbReference type="NCBI Taxonomy" id="2491114"/>
    <lineage>
        <taxon>Bacteria</taxon>
        <taxon>Pseudomonadati</taxon>
        <taxon>Bacteroidota</taxon>
        <taxon>Flavobacteriia</taxon>
        <taxon>Flavobacteriales</taxon>
        <taxon>Weeksellaceae</taxon>
        <taxon>Empedobacter</taxon>
    </lineage>
</organism>
<sequence>MTFNFFLPDNGDVKNIHLSLIDQSQNKKYTFRTSLRITPDQWDAQKQRPCNIYLKKFKRLNRKLDKIKLQVTEHILFKRDLHKIPLQRELSKEIKEVCINKEKQLPENALLRFMENYISFRKDIICHSTYKRYKVFLRLLERFEGYATQRLYVDTINSHFITEFIKFGREEKYSDNTLYRTIHFVKTILNFAERRGIRTNIREIEIRREKQQKTMTTLNEEEISTIKKTKVPNDLQAAKDWLLISCYTGQRFSDFITFDQEKLITINEKTCVKFIQQKTKKEIILPLHPIVMNILKRNQNSFPKTMDIQQYNKEIRLVAKVAELNCTIKGKKRIGHRVEELILEKWQLLSSHIGRRSFASNFYGKIPTPLLMEATGHSSEHMFLKYINPANNERIMSLSSYFESK</sequence>
<dbReference type="AlphaFoldDB" id="A0A4Z1BA66"/>
<name>A0A4Z1BA66_9FLAO</name>
<proteinExistence type="predicted"/>
<dbReference type="Proteomes" id="UP000297998">
    <property type="component" value="Unassembled WGS sequence"/>
</dbReference>
<reference evidence="6 7" key="1">
    <citation type="submission" date="2019-03" db="EMBL/GenBank/DDBJ databases">
        <title>Empedobacter tilapiae sp. nov., isolated from an intestine of Nile tilapia Oreochromis niloticus.</title>
        <authorList>
            <person name="Kim Y.-O."/>
            <person name="Yoon J.-H."/>
        </authorList>
    </citation>
    <scope>NUCLEOTIDE SEQUENCE [LARGE SCALE GENOMIC DNA]</scope>
    <source>
        <strain evidence="6 7">MRS2</strain>
    </source>
</reference>
<feature type="domain" description="Phage integrase SAM-like" evidence="4">
    <location>
        <begin position="110"/>
        <end position="197"/>
    </location>
</feature>
<feature type="domain" description="Arm DNA-binding" evidence="5">
    <location>
        <begin position="26"/>
        <end position="76"/>
    </location>
</feature>
<dbReference type="EMBL" id="SRPE01000020">
    <property type="protein sequence ID" value="TGN21452.1"/>
    <property type="molecule type" value="Genomic_DNA"/>
</dbReference>
<dbReference type="GO" id="GO:0006310">
    <property type="term" value="P:DNA recombination"/>
    <property type="evidence" value="ECO:0007669"/>
    <property type="project" value="UniProtKB-KW"/>
</dbReference>
<dbReference type="Pfam" id="PF00589">
    <property type="entry name" value="Phage_integrase"/>
    <property type="match status" value="1"/>
</dbReference>
<dbReference type="InterPro" id="IPR035386">
    <property type="entry name" value="Arm-DNA-bind_5"/>
</dbReference>
<keyword evidence="1" id="KW-0238">DNA-binding</keyword>
<feature type="domain" description="Tyr recombinase" evidence="3">
    <location>
        <begin position="238"/>
        <end position="391"/>
    </location>
</feature>
<dbReference type="InterPro" id="IPR010998">
    <property type="entry name" value="Integrase_recombinase_N"/>
</dbReference>
<dbReference type="Gene3D" id="1.10.443.10">
    <property type="entry name" value="Intergrase catalytic core"/>
    <property type="match status" value="1"/>
</dbReference>
<dbReference type="InterPro" id="IPR013762">
    <property type="entry name" value="Integrase-like_cat_sf"/>
</dbReference>
<dbReference type="RefSeq" id="WP_135837052.1">
    <property type="nucleotide sequence ID" value="NZ_SRPE01000020.1"/>
</dbReference>
<protein>
    <submittedName>
        <fullName evidence="6">Integrase</fullName>
    </submittedName>
</protein>
<dbReference type="Pfam" id="PF13102">
    <property type="entry name" value="Phage_int_SAM_5"/>
    <property type="match status" value="1"/>
</dbReference>
<evidence type="ECO:0000256" key="2">
    <source>
        <dbReference type="ARBA" id="ARBA00023172"/>
    </source>
</evidence>